<dbReference type="Proteomes" id="UP000193963">
    <property type="component" value="Unassembled WGS sequence"/>
</dbReference>
<accession>A0A1X6Y5B3</accession>
<sequence length="85" mass="9385">MRLTCPLCGERDLREFTYRGAALARPEGEAWGDDWHDYIHLRDNPAGESREYWAHSTGCAAVLLVTRDTRTHEVLGSALAKGGGA</sequence>
<dbReference type="GO" id="GO:0008115">
    <property type="term" value="F:sarcosine oxidase activity"/>
    <property type="evidence" value="ECO:0007669"/>
    <property type="project" value="InterPro"/>
</dbReference>
<reference evidence="1 2" key="1">
    <citation type="submission" date="2017-03" db="EMBL/GenBank/DDBJ databases">
        <authorList>
            <person name="Afonso C.L."/>
            <person name="Miller P.J."/>
            <person name="Scott M.A."/>
            <person name="Spackman E."/>
            <person name="Goraichik I."/>
            <person name="Dimitrov K.M."/>
            <person name="Suarez D.L."/>
            <person name="Swayne D.E."/>
        </authorList>
    </citation>
    <scope>NUCLEOTIDE SEQUENCE [LARGE SCALE GENOMIC DNA]</scope>
    <source>
        <strain evidence="1 2">CECT 7751</strain>
    </source>
</reference>
<dbReference type="GO" id="GO:0046653">
    <property type="term" value="P:tetrahydrofolate metabolic process"/>
    <property type="evidence" value="ECO:0007669"/>
    <property type="project" value="InterPro"/>
</dbReference>
<dbReference type="Gene3D" id="3.30.2270.10">
    <property type="entry name" value="Folate-binding superfamily"/>
    <property type="match status" value="1"/>
</dbReference>
<evidence type="ECO:0000313" key="2">
    <source>
        <dbReference type="Proteomes" id="UP000193963"/>
    </source>
</evidence>
<dbReference type="OrthoDB" id="5420070at2"/>
<keyword evidence="2" id="KW-1185">Reference proteome</keyword>
<dbReference type="AlphaFoldDB" id="A0A1X6Y5B3"/>
<protein>
    <submittedName>
        <fullName evidence="1">Sarcosine oxidase, delta subunit family</fullName>
    </submittedName>
</protein>
<gene>
    <name evidence="1" type="ORF">PSM7751_00131</name>
</gene>
<dbReference type="InterPro" id="IPR038561">
    <property type="entry name" value="SoxD_sf"/>
</dbReference>
<dbReference type="Pfam" id="PF04267">
    <property type="entry name" value="SoxD"/>
    <property type="match status" value="1"/>
</dbReference>
<dbReference type="EMBL" id="FWFN01000001">
    <property type="protein sequence ID" value="SLN11143.1"/>
    <property type="molecule type" value="Genomic_DNA"/>
</dbReference>
<dbReference type="RefSeq" id="WP_085886069.1">
    <property type="nucleotide sequence ID" value="NZ_FWFN01000001.1"/>
</dbReference>
<name>A0A1X6Y5B3_9RHOB</name>
<evidence type="ECO:0000313" key="1">
    <source>
        <dbReference type="EMBL" id="SLN11143.1"/>
    </source>
</evidence>
<organism evidence="1 2">
    <name type="scientific">Pseudooceanicola marinus</name>
    <dbReference type="NCBI Taxonomy" id="396013"/>
    <lineage>
        <taxon>Bacteria</taxon>
        <taxon>Pseudomonadati</taxon>
        <taxon>Pseudomonadota</taxon>
        <taxon>Alphaproteobacteria</taxon>
        <taxon>Rhodobacterales</taxon>
        <taxon>Paracoccaceae</taxon>
        <taxon>Pseudooceanicola</taxon>
    </lineage>
</organism>
<proteinExistence type="predicted"/>
<dbReference type="InterPro" id="IPR006279">
    <property type="entry name" value="SoxD"/>
</dbReference>